<dbReference type="GeneID" id="35446462"/>
<organism evidence="5 6">
    <name type="scientific">Rhizopus microsporus ATCC 52813</name>
    <dbReference type="NCBI Taxonomy" id="1340429"/>
    <lineage>
        <taxon>Eukaryota</taxon>
        <taxon>Fungi</taxon>
        <taxon>Fungi incertae sedis</taxon>
        <taxon>Mucoromycota</taxon>
        <taxon>Mucoromycotina</taxon>
        <taxon>Mucoromycetes</taxon>
        <taxon>Mucorales</taxon>
        <taxon>Mucorineae</taxon>
        <taxon>Rhizopodaceae</taxon>
        <taxon>Rhizopus</taxon>
    </lineage>
</organism>
<dbReference type="GO" id="GO:0005829">
    <property type="term" value="C:cytosol"/>
    <property type="evidence" value="ECO:0007669"/>
    <property type="project" value="TreeGrafter"/>
</dbReference>
<evidence type="ECO:0000256" key="2">
    <source>
        <dbReference type="ARBA" id="ARBA00022737"/>
    </source>
</evidence>
<dbReference type="Pfam" id="PF00651">
    <property type="entry name" value="BTB"/>
    <property type="match status" value="1"/>
</dbReference>
<proteinExistence type="predicted"/>
<evidence type="ECO:0000259" key="4">
    <source>
        <dbReference type="PROSITE" id="PS50097"/>
    </source>
</evidence>
<dbReference type="PANTHER" id="PTHR43503">
    <property type="entry name" value="MCG48959-RELATED"/>
    <property type="match status" value="1"/>
</dbReference>
<evidence type="ECO:0000313" key="6">
    <source>
        <dbReference type="Proteomes" id="UP000242254"/>
    </source>
</evidence>
<dbReference type="SUPFAM" id="SSF54695">
    <property type="entry name" value="POZ domain"/>
    <property type="match status" value="1"/>
</dbReference>
<dbReference type="STRING" id="1340429.A0A2G4T614"/>
<dbReference type="Proteomes" id="UP000242254">
    <property type="component" value="Unassembled WGS sequence"/>
</dbReference>
<dbReference type="InterPro" id="IPR011333">
    <property type="entry name" value="SKP1/BTB/POZ_sf"/>
</dbReference>
<keyword evidence="2" id="KW-0677">Repeat</keyword>
<dbReference type="EMBL" id="KZ303843">
    <property type="protein sequence ID" value="PHZ16452.1"/>
    <property type="molecule type" value="Genomic_DNA"/>
</dbReference>
<evidence type="ECO:0000256" key="1">
    <source>
        <dbReference type="ARBA" id="ARBA00022441"/>
    </source>
</evidence>
<evidence type="ECO:0000256" key="3">
    <source>
        <dbReference type="SAM" id="MobiDB-lite"/>
    </source>
</evidence>
<dbReference type="Gene3D" id="2.120.10.80">
    <property type="entry name" value="Kelch-type beta propeller"/>
    <property type="match status" value="1"/>
</dbReference>
<dbReference type="Pfam" id="PF24681">
    <property type="entry name" value="Kelch_KLHDC2_KLHL20_DRC7"/>
    <property type="match status" value="1"/>
</dbReference>
<accession>A0A2G4T614</accession>
<dbReference type="AlphaFoldDB" id="A0A2G4T614"/>
<feature type="region of interest" description="Disordered" evidence="3">
    <location>
        <begin position="564"/>
        <end position="602"/>
    </location>
</feature>
<dbReference type="GO" id="GO:0045454">
    <property type="term" value="P:cell redox homeostasis"/>
    <property type="evidence" value="ECO:0007669"/>
    <property type="project" value="TreeGrafter"/>
</dbReference>
<protein>
    <submittedName>
        <fullName evidence="5">Galactose oxidase</fullName>
    </submittedName>
</protein>
<keyword evidence="6" id="KW-1185">Reference proteome</keyword>
<dbReference type="PANTHER" id="PTHR43503:SF2">
    <property type="entry name" value="NEGATIVE REGULATOR OF SPORULATION MDS3-RELATED"/>
    <property type="match status" value="1"/>
</dbReference>
<dbReference type="PROSITE" id="PS50097">
    <property type="entry name" value="BTB"/>
    <property type="match status" value="1"/>
</dbReference>
<gene>
    <name evidence="5" type="ORF">RHIMIDRAFT_62115</name>
</gene>
<dbReference type="GO" id="GO:0005739">
    <property type="term" value="C:mitochondrion"/>
    <property type="evidence" value="ECO:0007669"/>
    <property type="project" value="TreeGrafter"/>
</dbReference>
<feature type="domain" description="BTB" evidence="4">
    <location>
        <begin position="351"/>
        <end position="418"/>
    </location>
</feature>
<keyword evidence="1" id="KW-0880">Kelch repeat</keyword>
<reference evidence="5 6" key="1">
    <citation type="journal article" date="2016" name="Proc. Natl. Acad. Sci. U.S.A.">
        <title>Lipid metabolic changes in an early divergent fungus govern the establishment of a mutualistic symbiosis with endobacteria.</title>
        <authorList>
            <person name="Lastovetsky O.A."/>
            <person name="Gaspar M.L."/>
            <person name="Mondo S.J."/>
            <person name="LaButti K.M."/>
            <person name="Sandor L."/>
            <person name="Grigoriev I.V."/>
            <person name="Henry S.A."/>
            <person name="Pawlowska T.E."/>
        </authorList>
    </citation>
    <scope>NUCLEOTIDE SEQUENCE [LARGE SCALE GENOMIC DNA]</scope>
    <source>
        <strain evidence="5 6">ATCC 52813</strain>
    </source>
</reference>
<dbReference type="RefSeq" id="XP_023470160.1">
    <property type="nucleotide sequence ID" value="XM_023615474.1"/>
</dbReference>
<name>A0A2G4T614_RHIZD</name>
<dbReference type="SUPFAM" id="SSF117281">
    <property type="entry name" value="Kelch motif"/>
    <property type="match status" value="1"/>
</dbReference>
<dbReference type="SMART" id="SM00225">
    <property type="entry name" value="BTB"/>
    <property type="match status" value="1"/>
</dbReference>
<dbReference type="InterPro" id="IPR000210">
    <property type="entry name" value="BTB/POZ_dom"/>
</dbReference>
<sequence>MSFMRAAQAIRTTGANLVGLWRPSFVKVDDRFYVFGGGGHTVTNDLHLLDLTNMKWEKVQNVKGIPPCKRYGHTATLWNHCIVIFGGCNESQEYCNDVHIFDIETSTWIQPELKDVVPARYLHSAVVYGNKLFIYGGFAKNPECTYVLDELSVLDLTTFMWTRYHGIPPRYNHSATLIGHKMYIYAGKDEQGNTVSDLFVLNLNIPPYTPHLVLSGSRQMVLLKSQHFCEAVCGKLVVFGKYLTDYSKHENNVYGLWMLDLDTLEWHRQDCNSLFDTGGWNYFTIITSTTPDHVRINKLFFLGNTDQHRPQGYDHFRDALVIHSEFLGLYDIPQVQFSLEFSKLLNNPELSDFIIVPSNGQELYVHQVILITRWPHFRNMYTSGMLESQQKRMEIPESYEVVLAFLKYLYNDTLDMNEPCSVVCDLLVLANMYLLHRLKKICCVVLYRHHLTIQNCGLIFEKSIMAEETGLKLLVLDFMFKHYGAVLKSNVLLQMPPFARQEFLEAVPDEAILEVNHRFITTRSIPRSITSTLQLSANRHNIKFNSSTDISTIASTGTIISRNISNHNNSNNSSSSSSSSTATTTNSSSNSNNNSNSNNDSRIFQRESISRLLRSHDSEETLVS</sequence>
<feature type="compositionally biased region" description="Low complexity" evidence="3">
    <location>
        <begin position="564"/>
        <end position="601"/>
    </location>
</feature>
<evidence type="ECO:0000313" key="5">
    <source>
        <dbReference type="EMBL" id="PHZ16452.1"/>
    </source>
</evidence>
<dbReference type="Gene3D" id="3.30.710.10">
    <property type="entry name" value="Potassium Channel Kv1.1, Chain A"/>
    <property type="match status" value="1"/>
</dbReference>
<dbReference type="InterPro" id="IPR015915">
    <property type="entry name" value="Kelch-typ_b-propeller"/>
</dbReference>